<evidence type="ECO:0000313" key="8">
    <source>
        <dbReference type="EMBL" id="PHT87418.1"/>
    </source>
</evidence>
<keyword evidence="4 7" id="KW-0238">DNA-binding</keyword>
<dbReference type="AlphaFoldDB" id="A0A2G2ZZN4"/>
<dbReference type="PANTHER" id="PTHR31421">
    <property type="entry name" value="PROTEIN BASIC PENTACYSTEINE3"/>
    <property type="match status" value="1"/>
</dbReference>
<evidence type="ECO:0000256" key="1">
    <source>
        <dbReference type="ARBA" id="ARBA00004123"/>
    </source>
</evidence>
<dbReference type="Pfam" id="PF06217">
    <property type="entry name" value="GAGA_bind"/>
    <property type="match status" value="1"/>
</dbReference>
<dbReference type="GO" id="GO:0003700">
    <property type="term" value="F:DNA-binding transcription factor activity"/>
    <property type="evidence" value="ECO:0007669"/>
    <property type="project" value="UniProtKB-UniRule"/>
</dbReference>
<evidence type="ECO:0000313" key="9">
    <source>
        <dbReference type="Proteomes" id="UP000222542"/>
    </source>
</evidence>
<dbReference type="Gramene" id="PHT87418">
    <property type="protein sequence ID" value="PHT87418"/>
    <property type="gene ID" value="T459_09524"/>
</dbReference>
<comment type="function">
    <text evidence="7">Transcriptional regulator that specifically binds to GA-rich elements (GAGA-repeats) present in regulatory sequences of genes involved in developmental processes.</text>
</comment>
<dbReference type="PANTHER" id="PTHR31421:SF8">
    <property type="entry name" value="GAGA-BINDING TRANSCRIPTIONAL ACTIVATOR"/>
    <property type="match status" value="1"/>
</dbReference>
<evidence type="ECO:0000256" key="7">
    <source>
        <dbReference type="RuleBase" id="RU367160"/>
    </source>
</evidence>
<dbReference type="GO" id="GO:0005634">
    <property type="term" value="C:nucleus"/>
    <property type="evidence" value="ECO:0007669"/>
    <property type="project" value="UniProtKB-SubCell"/>
</dbReference>
<sequence>MQVIATISDDWANLLEMDSDKEADTQLTSWKDNLWLNQINFDESAMPVMVCSCTGTPQPCYKWGHSRWQSS</sequence>
<dbReference type="EMBL" id="AYRZ02000003">
    <property type="protein sequence ID" value="PHT87418.1"/>
    <property type="molecule type" value="Genomic_DNA"/>
</dbReference>
<evidence type="ECO:0000256" key="3">
    <source>
        <dbReference type="ARBA" id="ARBA00023015"/>
    </source>
</evidence>
<dbReference type="Proteomes" id="UP000222542">
    <property type="component" value="Unassembled WGS sequence"/>
</dbReference>
<comment type="similarity">
    <text evidence="2 7">Belongs to the BBR/BPC family.</text>
</comment>
<reference evidence="8 9" key="1">
    <citation type="journal article" date="2014" name="Nat. Genet.">
        <title>Genome sequence of the hot pepper provides insights into the evolution of pungency in Capsicum species.</title>
        <authorList>
            <person name="Kim S."/>
            <person name="Park M."/>
            <person name="Yeom S.I."/>
            <person name="Kim Y.M."/>
            <person name="Lee J.M."/>
            <person name="Lee H.A."/>
            <person name="Seo E."/>
            <person name="Choi J."/>
            <person name="Cheong K."/>
            <person name="Kim K.T."/>
            <person name="Jung K."/>
            <person name="Lee G.W."/>
            <person name="Oh S.K."/>
            <person name="Bae C."/>
            <person name="Kim S.B."/>
            <person name="Lee H.Y."/>
            <person name="Kim S.Y."/>
            <person name="Kim M.S."/>
            <person name="Kang B.C."/>
            <person name="Jo Y.D."/>
            <person name="Yang H.B."/>
            <person name="Jeong H.J."/>
            <person name="Kang W.H."/>
            <person name="Kwon J.K."/>
            <person name="Shin C."/>
            <person name="Lim J.Y."/>
            <person name="Park J.H."/>
            <person name="Huh J.H."/>
            <person name="Kim J.S."/>
            <person name="Kim B.D."/>
            <person name="Cohen O."/>
            <person name="Paran I."/>
            <person name="Suh M.C."/>
            <person name="Lee S.B."/>
            <person name="Kim Y.K."/>
            <person name="Shin Y."/>
            <person name="Noh S.J."/>
            <person name="Park J."/>
            <person name="Seo Y.S."/>
            <person name="Kwon S.Y."/>
            <person name="Kim H.A."/>
            <person name="Park J.M."/>
            <person name="Kim H.J."/>
            <person name="Choi S.B."/>
            <person name="Bosland P.W."/>
            <person name="Reeves G."/>
            <person name="Jo S.H."/>
            <person name="Lee B.W."/>
            <person name="Cho H.T."/>
            <person name="Choi H.S."/>
            <person name="Lee M.S."/>
            <person name="Yu Y."/>
            <person name="Do Choi Y."/>
            <person name="Park B.S."/>
            <person name="van Deynze A."/>
            <person name="Ashrafi H."/>
            <person name="Hill T."/>
            <person name="Kim W.T."/>
            <person name="Pai H.S."/>
            <person name="Ahn H.K."/>
            <person name="Yeam I."/>
            <person name="Giovannoni J.J."/>
            <person name="Rose J.K."/>
            <person name="Sorensen I."/>
            <person name="Lee S.J."/>
            <person name="Kim R.W."/>
            <person name="Choi I.Y."/>
            <person name="Choi B.S."/>
            <person name="Lim J.S."/>
            <person name="Lee Y.H."/>
            <person name="Choi D."/>
        </authorList>
    </citation>
    <scope>NUCLEOTIDE SEQUENCE [LARGE SCALE GENOMIC DNA]</scope>
    <source>
        <strain evidence="9">cv. CM334</strain>
    </source>
</reference>
<evidence type="ECO:0000256" key="2">
    <source>
        <dbReference type="ARBA" id="ARBA00007911"/>
    </source>
</evidence>
<evidence type="ECO:0000256" key="6">
    <source>
        <dbReference type="ARBA" id="ARBA00023242"/>
    </source>
</evidence>
<accession>A0A2G2ZZN4</accession>
<keyword evidence="3 7" id="KW-0805">Transcription regulation</keyword>
<reference evidence="8 9" key="2">
    <citation type="journal article" date="2017" name="Genome Biol.">
        <title>New reference genome sequences of hot pepper reveal the massive evolution of plant disease-resistance genes by retroduplication.</title>
        <authorList>
            <person name="Kim S."/>
            <person name="Park J."/>
            <person name="Yeom S.I."/>
            <person name="Kim Y.M."/>
            <person name="Seo E."/>
            <person name="Kim K.T."/>
            <person name="Kim M.S."/>
            <person name="Lee J.M."/>
            <person name="Cheong K."/>
            <person name="Shin H.S."/>
            <person name="Kim S.B."/>
            <person name="Han K."/>
            <person name="Lee J."/>
            <person name="Park M."/>
            <person name="Lee H.A."/>
            <person name="Lee H.Y."/>
            <person name="Lee Y."/>
            <person name="Oh S."/>
            <person name="Lee J.H."/>
            <person name="Choi E."/>
            <person name="Choi E."/>
            <person name="Lee S.E."/>
            <person name="Jeon J."/>
            <person name="Kim H."/>
            <person name="Choi G."/>
            <person name="Song H."/>
            <person name="Lee J."/>
            <person name="Lee S.C."/>
            <person name="Kwon J.K."/>
            <person name="Lee H.Y."/>
            <person name="Koo N."/>
            <person name="Hong Y."/>
            <person name="Kim R.W."/>
            <person name="Kang W.H."/>
            <person name="Huh J.H."/>
            <person name="Kang B.C."/>
            <person name="Yang T.J."/>
            <person name="Lee Y.H."/>
            <person name="Bennetzen J.L."/>
            <person name="Choi D."/>
        </authorList>
    </citation>
    <scope>NUCLEOTIDE SEQUENCE [LARGE SCALE GENOMIC DNA]</scope>
    <source>
        <strain evidence="9">cv. CM334</strain>
    </source>
</reference>
<evidence type="ECO:0000256" key="4">
    <source>
        <dbReference type="ARBA" id="ARBA00023125"/>
    </source>
</evidence>
<protein>
    <recommendedName>
        <fullName evidence="7">GAGA-binding transcriptional activator</fullName>
    </recommendedName>
</protein>
<dbReference type="InterPro" id="IPR010409">
    <property type="entry name" value="GAGA-bd_tscrpt_act"/>
</dbReference>
<keyword evidence="5 7" id="KW-0804">Transcription</keyword>
<evidence type="ECO:0000256" key="5">
    <source>
        <dbReference type="ARBA" id="ARBA00023163"/>
    </source>
</evidence>
<keyword evidence="6 7" id="KW-0539">Nucleus</keyword>
<dbReference type="GO" id="GO:0003677">
    <property type="term" value="F:DNA binding"/>
    <property type="evidence" value="ECO:0007669"/>
    <property type="project" value="UniProtKB-KW"/>
</dbReference>
<gene>
    <name evidence="8" type="ORF">T459_09524</name>
</gene>
<proteinExistence type="inferred from homology"/>
<comment type="caution">
    <text evidence="8">The sequence shown here is derived from an EMBL/GenBank/DDBJ whole genome shotgun (WGS) entry which is preliminary data.</text>
</comment>
<dbReference type="STRING" id="4072.A0A2G2ZZN4"/>
<keyword evidence="9" id="KW-1185">Reference proteome</keyword>
<organism evidence="8 9">
    <name type="scientific">Capsicum annuum</name>
    <name type="common">Capsicum pepper</name>
    <dbReference type="NCBI Taxonomy" id="4072"/>
    <lineage>
        <taxon>Eukaryota</taxon>
        <taxon>Viridiplantae</taxon>
        <taxon>Streptophyta</taxon>
        <taxon>Embryophyta</taxon>
        <taxon>Tracheophyta</taxon>
        <taxon>Spermatophyta</taxon>
        <taxon>Magnoliopsida</taxon>
        <taxon>eudicotyledons</taxon>
        <taxon>Gunneridae</taxon>
        <taxon>Pentapetalae</taxon>
        <taxon>asterids</taxon>
        <taxon>lamiids</taxon>
        <taxon>Solanales</taxon>
        <taxon>Solanaceae</taxon>
        <taxon>Solanoideae</taxon>
        <taxon>Capsiceae</taxon>
        <taxon>Capsicum</taxon>
    </lineage>
</organism>
<comment type="subcellular location">
    <subcellularLocation>
        <location evidence="1 7">Nucleus</location>
    </subcellularLocation>
</comment>
<name>A0A2G2ZZN4_CAPAN</name>